<evidence type="ECO:0000313" key="2">
    <source>
        <dbReference type="EMBL" id="RZF21771.1"/>
    </source>
</evidence>
<protein>
    <submittedName>
        <fullName evidence="2">Uncharacterized protein</fullName>
    </submittedName>
</protein>
<reference evidence="3" key="1">
    <citation type="journal article" date="2019" name="Int. J. Syst. Evol. Microbiol.">
        <title>Halobacteriovorax valvorus sp. nov., a novel prokaryotic predator isolated from coastal seawater of China.</title>
        <authorList>
            <person name="Chen M.-X."/>
        </authorList>
    </citation>
    <scope>NUCLEOTIDE SEQUENCE [LARGE SCALE GENOMIC DNA]</scope>
    <source>
        <strain evidence="3">BL9</strain>
    </source>
</reference>
<organism evidence="2 3">
    <name type="scientific">Halobacteriovorax vibrionivorans</name>
    <dbReference type="NCBI Taxonomy" id="2152716"/>
    <lineage>
        <taxon>Bacteria</taxon>
        <taxon>Pseudomonadati</taxon>
        <taxon>Bdellovibrionota</taxon>
        <taxon>Bacteriovoracia</taxon>
        <taxon>Bacteriovoracales</taxon>
        <taxon>Halobacteriovoraceae</taxon>
        <taxon>Halobacteriovorax</taxon>
    </lineage>
</organism>
<keyword evidence="3" id="KW-1185">Reference proteome</keyword>
<accession>A0ABY0IFN8</accession>
<feature type="region of interest" description="Disordered" evidence="1">
    <location>
        <begin position="1"/>
        <end position="34"/>
    </location>
</feature>
<gene>
    <name evidence="2" type="ORF">DAY19_08765</name>
</gene>
<feature type="compositionally biased region" description="Polar residues" evidence="1">
    <location>
        <begin position="1"/>
        <end position="19"/>
    </location>
</feature>
<evidence type="ECO:0000313" key="3">
    <source>
        <dbReference type="Proteomes" id="UP000443582"/>
    </source>
</evidence>
<dbReference type="Proteomes" id="UP000443582">
    <property type="component" value="Unassembled WGS sequence"/>
</dbReference>
<evidence type="ECO:0000256" key="1">
    <source>
        <dbReference type="SAM" id="MobiDB-lite"/>
    </source>
</evidence>
<name>A0ABY0IFN8_9BACT</name>
<comment type="caution">
    <text evidence="2">The sequence shown here is derived from an EMBL/GenBank/DDBJ whole genome shotgun (WGS) entry which is preliminary data.</text>
</comment>
<dbReference type="EMBL" id="QDKL01000002">
    <property type="protein sequence ID" value="RZF21771.1"/>
    <property type="molecule type" value="Genomic_DNA"/>
</dbReference>
<dbReference type="RefSeq" id="WP_115361493.1">
    <property type="nucleotide sequence ID" value="NZ_QDKL01000002.1"/>
</dbReference>
<proteinExistence type="predicted"/>
<sequence>MSSQGTSNEKLTPNLNPTGLNRLRTIRKSASLKPRKSLLRVKSLRPTRAVLGGSKKTEESEG</sequence>
<feature type="region of interest" description="Disordered" evidence="1">
    <location>
        <begin position="43"/>
        <end position="62"/>
    </location>
</feature>